<reference evidence="10" key="2">
    <citation type="submission" date="2020-09" db="EMBL/GenBank/DDBJ databases">
        <authorList>
            <person name="Sun Q."/>
            <person name="Zhou Y."/>
        </authorList>
    </citation>
    <scope>NUCLEOTIDE SEQUENCE</scope>
    <source>
        <strain evidence="10">CGMCC 4.7278</strain>
    </source>
</reference>
<evidence type="ECO:0000256" key="5">
    <source>
        <dbReference type="ARBA" id="ARBA00022741"/>
    </source>
</evidence>
<dbReference type="InterPro" id="IPR027417">
    <property type="entry name" value="P-loop_NTPase"/>
</dbReference>
<dbReference type="EMBL" id="BMMW01000001">
    <property type="protein sequence ID" value="GGK33265.1"/>
    <property type="molecule type" value="Genomic_DNA"/>
</dbReference>
<protein>
    <recommendedName>
        <fullName evidence="3 9">Gluconokinase</fullName>
        <ecNumber evidence="3 9">2.7.1.12</ecNumber>
    </recommendedName>
</protein>
<sequence>MGAIIAERLGLPYADGDDFHPTANIEKMAAGIPLTDEDRYPWLVIVAEWLAEHDHTGGVAACSALRRDYRERVLAIAPDVFFVHLAATREELLRRMTSRMGHFMPALLLDSQLEALQPLSPDEPGVTLDAMVSPNELANQAIDAWKLAHPQS</sequence>
<accession>A0A917Q7F7</accession>
<keyword evidence="4 9" id="KW-0808">Transferase</keyword>
<dbReference type="SUPFAM" id="SSF52540">
    <property type="entry name" value="P-loop containing nucleoside triphosphate hydrolases"/>
    <property type="match status" value="1"/>
</dbReference>
<dbReference type="EC" id="2.7.1.12" evidence="3 9"/>
<dbReference type="Proteomes" id="UP000612956">
    <property type="component" value="Unassembled WGS sequence"/>
</dbReference>
<comment type="catalytic activity">
    <reaction evidence="8 9">
        <text>D-gluconate + ATP = 6-phospho-D-gluconate + ADP + H(+)</text>
        <dbReference type="Rhea" id="RHEA:19433"/>
        <dbReference type="ChEBI" id="CHEBI:15378"/>
        <dbReference type="ChEBI" id="CHEBI:18391"/>
        <dbReference type="ChEBI" id="CHEBI:30616"/>
        <dbReference type="ChEBI" id="CHEBI:58759"/>
        <dbReference type="ChEBI" id="CHEBI:456216"/>
        <dbReference type="EC" id="2.7.1.12"/>
    </reaction>
</comment>
<gene>
    <name evidence="10" type="ORF">GCM10011591_01110</name>
</gene>
<dbReference type="GO" id="GO:0046316">
    <property type="term" value="F:gluconokinase activity"/>
    <property type="evidence" value="ECO:0007669"/>
    <property type="project" value="UniProtKB-EC"/>
</dbReference>
<evidence type="ECO:0000256" key="1">
    <source>
        <dbReference type="ARBA" id="ARBA00004761"/>
    </source>
</evidence>
<evidence type="ECO:0000256" key="6">
    <source>
        <dbReference type="ARBA" id="ARBA00022777"/>
    </source>
</evidence>
<dbReference type="GO" id="GO:0005524">
    <property type="term" value="F:ATP binding"/>
    <property type="evidence" value="ECO:0007669"/>
    <property type="project" value="UniProtKB-KW"/>
</dbReference>
<dbReference type="GO" id="GO:0005975">
    <property type="term" value="P:carbohydrate metabolic process"/>
    <property type="evidence" value="ECO:0007669"/>
    <property type="project" value="InterPro"/>
</dbReference>
<evidence type="ECO:0000256" key="3">
    <source>
        <dbReference type="ARBA" id="ARBA00012054"/>
    </source>
</evidence>
<comment type="similarity">
    <text evidence="2 9">Belongs to the gluconokinase GntK/GntV family.</text>
</comment>
<dbReference type="GO" id="GO:0005737">
    <property type="term" value="C:cytoplasm"/>
    <property type="evidence" value="ECO:0007669"/>
    <property type="project" value="TreeGrafter"/>
</dbReference>
<dbReference type="InterPro" id="IPR006001">
    <property type="entry name" value="Therm_gnt_kin"/>
</dbReference>
<keyword evidence="5 9" id="KW-0547">Nucleotide-binding</keyword>
<comment type="pathway">
    <text evidence="1">Carbohydrate acid metabolism.</text>
</comment>
<reference evidence="10" key="1">
    <citation type="journal article" date="2014" name="Int. J. Syst. Evol. Microbiol.">
        <title>Complete genome sequence of Corynebacterium casei LMG S-19264T (=DSM 44701T), isolated from a smear-ripened cheese.</title>
        <authorList>
            <consortium name="US DOE Joint Genome Institute (JGI-PGF)"/>
            <person name="Walter F."/>
            <person name="Albersmeier A."/>
            <person name="Kalinowski J."/>
            <person name="Ruckert C."/>
        </authorList>
    </citation>
    <scope>NUCLEOTIDE SEQUENCE</scope>
    <source>
        <strain evidence="10">CGMCC 4.7278</strain>
    </source>
</reference>
<evidence type="ECO:0000313" key="11">
    <source>
        <dbReference type="Proteomes" id="UP000612956"/>
    </source>
</evidence>
<evidence type="ECO:0000256" key="8">
    <source>
        <dbReference type="ARBA" id="ARBA00048090"/>
    </source>
</evidence>
<evidence type="ECO:0000256" key="9">
    <source>
        <dbReference type="RuleBase" id="RU363066"/>
    </source>
</evidence>
<dbReference type="PANTHER" id="PTHR43442:SF3">
    <property type="entry name" value="GLUCONOKINASE-RELATED"/>
    <property type="match status" value="1"/>
</dbReference>
<name>A0A917Q7F7_9NOCA</name>
<dbReference type="NCBIfam" id="TIGR01313">
    <property type="entry name" value="therm_gnt_kin"/>
    <property type="match status" value="1"/>
</dbReference>
<keyword evidence="7 9" id="KW-0067">ATP-binding</keyword>
<comment type="caution">
    <text evidence="10">The sequence shown here is derived from an EMBL/GenBank/DDBJ whole genome shotgun (WGS) entry which is preliminary data.</text>
</comment>
<organism evidence="10 11">
    <name type="scientific">Nocardia camponoti</name>
    <dbReference type="NCBI Taxonomy" id="1616106"/>
    <lineage>
        <taxon>Bacteria</taxon>
        <taxon>Bacillati</taxon>
        <taxon>Actinomycetota</taxon>
        <taxon>Actinomycetes</taxon>
        <taxon>Mycobacteriales</taxon>
        <taxon>Nocardiaceae</taxon>
        <taxon>Nocardia</taxon>
    </lineage>
</organism>
<dbReference type="CDD" id="cd02021">
    <property type="entry name" value="GntK"/>
    <property type="match status" value="1"/>
</dbReference>
<dbReference type="AlphaFoldDB" id="A0A917Q7F7"/>
<evidence type="ECO:0000256" key="2">
    <source>
        <dbReference type="ARBA" id="ARBA00008420"/>
    </source>
</evidence>
<evidence type="ECO:0000256" key="7">
    <source>
        <dbReference type="ARBA" id="ARBA00022840"/>
    </source>
</evidence>
<evidence type="ECO:0000313" key="10">
    <source>
        <dbReference type="EMBL" id="GGK33265.1"/>
    </source>
</evidence>
<keyword evidence="11" id="KW-1185">Reference proteome</keyword>
<dbReference type="Gene3D" id="3.40.50.300">
    <property type="entry name" value="P-loop containing nucleotide triphosphate hydrolases"/>
    <property type="match status" value="1"/>
</dbReference>
<dbReference type="PANTHER" id="PTHR43442">
    <property type="entry name" value="GLUCONOKINASE-RELATED"/>
    <property type="match status" value="1"/>
</dbReference>
<evidence type="ECO:0000256" key="4">
    <source>
        <dbReference type="ARBA" id="ARBA00022679"/>
    </source>
</evidence>
<proteinExistence type="inferred from homology"/>
<keyword evidence="6 9" id="KW-0418">Kinase</keyword>